<dbReference type="RefSeq" id="WP_091265501.1">
    <property type="nucleotide sequence ID" value="NZ_FNFK01000008.1"/>
</dbReference>
<accession>A0A1G8Y178</accession>
<keyword evidence="3" id="KW-1185">Reference proteome</keyword>
<gene>
    <name evidence="2" type="ORF">SAMN04488098_100842</name>
</gene>
<dbReference type="Proteomes" id="UP000199433">
    <property type="component" value="Unassembled WGS sequence"/>
</dbReference>
<dbReference type="OrthoDB" id="2136191at2"/>
<dbReference type="Pfam" id="PF08378">
    <property type="entry name" value="NERD"/>
    <property type="match status" value="1"/>
</dbReference>
<reference evidence="3" key="1">
    <citation type="submission" date="2016-10" db="EMBL/GenBank/DDBJ databases">
        <authorList>
            <person name="Varghese N."/>
            <person name="Submissions S."/>
        </authorList>
    </citation>
    <scope>NUCLEOTIDE SEQUENCE [LARGE SCALE GENOMIC DNA]</scope>
    <source>
        <strain evidence="3">DSM 19181</strain>
    </source>
</reference>
<organism evidence="2 3">
    <name type="scientific">Alkalibacterium thalassium</name>
    <dbReference type="NCBI Taxonomy" id="426701"/>
    <lineage>
        <taxon>Bacteria</taxon>
        <taxon>Bacillati</taxon>
        <taxon>Bacillota</taxon>
        <taxon>Bacilli</taxon>
        <taxon>Lactobacillales</taxon>
        <taxon>Carnobacteriaceae</taxon>
        <taxon>Alkalibacterium</taxon>
    </lineage>
</organism>
<proteinExistence type="predicted"/>
<evidence type="ECO:0000313" key="3">
    <source>
        <dbReference type="Proteomes" id="UP000199433"/>
    </source>
</evidence>
<dbReference type="PROSITE" id="PS50965">
    <property type="entry name" value="NERD"/>
    <property type="match status" value="1"/>
</dbReference>
<sequence length="310" mass="35843">MEILKARQPSDLLRGLNYLDKRFELKEPEKRYLINLQKGLSGETAFDDKINKHIDKQAIVLNDLLLLNKGLSFKVDSLLIASHGVYIFEIRNYVGRYVRHMEGFSTIHGEEVANPLIQLNRSASVLSQLLKEWGSELKVTAHLVFIHPQFSLYNARVEDPIILPNQIDEYLEDLNTKSRMLSRDHHDLARRILKLHDDDSPVQNQLPYYSYKELKKGLSCNACGSFDLLITQRSCYCKSCFVKRAVTDVILDNIEELQFLFPETTLTTAKVNEWCGDAVHFRRMRKVLKEHYTATGATSGRVYEQTVPRR</sequence>
<dbReference type="STRING" id="426701.SAMN04488098_100842"/>
<dbReference type="EMBL" id="FNFK01000008">
    <property type="protein sequence ID" value="SDJ96578.1"/>
    <property type="molecule type" value="Genomic_DNA"/>
</dbReference>
<dbReference type="InterPro" id="IPR011528">
    <property type="entry name" value="NERD"/>
</dbReference>
<name>A0A1G8Y178_9LACT</name>
<evidence type="ECO:0000259" key="1">
    <source>
        <dbReference type="PROSITE" id="PS50965"/>
    </source>
</evidence>
<evidence type="ECO:0000313" key="2">
    <source>
        <dbReference type="EMBL" id="SDJ96578.1"/>
    </source>
</evidence>
<protein>
    <submittedName>
        <fullName evidence="2">Nuclease-related domain-containing protein</fullName>
    </submittedName>
</protein>
<dbReference type="AlphaFoldDB" id="A0A1G8Y178"/>
<feature type="domain" description="NERD" evidence="1">
    <location>
        <begin position="38"/>
        <end position="149"/>
    </location>
</feature>